<sequence>MPAQRLAVVIPFPSINRPYVLRFRAQDGTRAVVPFADCDERDERGAQLLPFGSTVTLATVQGAA</sequence>
<evidence type="ECO:0000313" key="2">
    <source>
        <dbReference type="Proteomes" id="UP000494205"/>
    </source>
</evidence>
<organism evidence="1 2">
    <name type="scientific">Paraburkholderia rhynchosiae</name>
    <dbReference type="NCBI Taxonomy" id="487049"/>
    <lineage>
        <taxon>Bacteria</taxon>
        <taxon>Pseudomonadati</taxon>
        <taxon>Pseudomonadota</taxon>
        <taxon>Betaproteobacteria</taxon>
        <taxon>Burkholderiales</taxon>
        <taxon>Burkholderiaceae</taxon>
        <taxon>Paraburkholderia</taxon>
    </lineage>
</organism>
<protein>
    <submittedName>
        <fullName evidence="1">Uncharacterized protein</fullName>
    </submittedName>
</protein>
<evidence type="ECO:0000313" key="1">
    <source>
        <dbReference type="EMBL" id="CAB3744321.1"/>
    </source>
</evidence>
<dbReference type="AlphaFoldDB" id="A0A6J5CU87"/>
<name>A0A6J5CU87_9BURK</name>
<accession>A0A6J5CU87</accession>
<dbReference type="Proteomes" id="UP000494205">
    <property type="component" value="Unassembled WGS sequence"/>
</dbReference>
<gene>
    <name evidence="1" type="ORF">LMG27174_07156</name>
</gene>
<proteinExistence type="predicted"/>
<reference evidence="1 2" key="1">
    <citation type="submission" date="2020-04" db="EMBL/GenBank/DDBJ databases">
        <authorList>
            <person name="De Canck E."/>
        </authorList>
    </citation>
    <scope>NUCLEOTIDE SEQUENCE [LARGE SCALE GENOMIC DNA]</scope>
    <source>
        <strain evidence="1 2">LMG 27174</strain>
    </source>
</reference>
<dbReference type="EMBL" id="CADIJZ010000069">
    <property type="protein sequence ID" value="CAB3744321.1"/>
    <property type="molecule type" value="Genomic_DNA"/>
</dbReference>